<dbReference type="Gene3D" id="2.170.130.10">
    <property type="entry name" value="TonB-dependent receptor, plug domain"/>
    <property type="match status" value="1"/>
</dbReference>
<dbReference type="PANTHER" id="PTHR30069:SF41">
    <property type="entry name" value="HEME_HEMOPEXIN UTILIZATION PROTEIN C"/>
    <property type="match status" value="1"/>
</dbReference>
<dbReference type="PROSITE" id="PS52016">
    <property type="entry name" value="TONB_DEPENDENT_REC_3"/>
    <property type="match status" value="1"/>
</dbReference>
<dbReference type="InterPro" id="IPR012910">
    <property type="entry name" value="Plug_dom"/>
</dbReference>
<comment type="subcellular location">
    <subcellularLocation>
        <location evidence="1 12">Cell outer membrane</location>
        <topology evidence="1 12">Multi-pass membrane protein</topology>
    </subcellularLocation>
</comment>
<dbReference type="Proteomes" id="UP000662703">
    <property type="component" value="Unassembled WGS sequence"/>
</dbReference>
<evidence type="ECO:0000259" key="16">
    <source>
        <dbReference type="SMART" id="SM00965"/>
    </source>
</evidence>
<keyword evidence="7 15" id="KW-0732">Signal</keyword>
<protein>
    <submittedName>
        <fullName evidence="17">Vitamin B12 transporter btuB Cobalamin receptor</fullName>
    </submittedName>
</protein>
<feature type="short sequence motif" description="TonB C-terminal box" evidence="13">
    <location>
        <begin position="728"/>
        <end position="745"/>
    </location>
</feature>
<keyword evidence="4 12" id="KW-1134">Transmembrane beta strand</keyword>
<accession>A0ABS0ASZ6</accession>
<dbReference type="SMART" id="SM00965">
    <property type="entry name" value="STN"/>
    <property type="match status" value="1"/>
</dbReference>
<dbReference type="Pfam" id="PF00593">
    <property type="entry name" value="TonB_dep_Rec_b-barrel"/>
    <property type="match status" value="1"/>
</dbReference>
<evidence type="ECO:0000256" key="9">
    <source>
        <dbReference type="ARBA" id="ARBA00023077"/>
    </source>
</evidence>
<evidence type="ECO:0000256" key="7">
    <source>
        <dbReference type="ARBA" id="ARBA00022729"/>
    </source>
</evidence>
<keyword evidence="3 12" id="KW-0813">Transport</keyword>
<evidence type="ECO:0000256" key="6">
    <source>
        <dbReference type="ARBA" id="ARBA00022692"/>
    </source>
</evidence>
<evidence type="ECO:0000256" key="3">
    <source>
        <dbReference type="ARBA" id="ARBA00022448"/>
    </source>
</evidence>
<dbReference type="RefSeq" id="WP_323745816.1">
    <property type="nucleotide sequence ID" value="NZ_ARXX01000021.1"/>
</dbReference>
<evidence type="ECO:0000256" key="8">
    <source>
        <dbReference type="ARBA" id="ARBA00023004"/>
    </source>
</evidence>
<name>A0ABS0ASZ6_9GAMM</name>
<dbReference type="PROSITE" id="PS01156">
    <property type="entry name" value="TONB_DEPENDENT_REC_2"/>
    <property type="match status" value="1"/>
</dbReference>
<evidence type="ECO:0000256" key="12">
    <source>
        <dbReference type="PROSITE-ProRule" id="PRU01360"/>
    </source>
</evidence>
<keyword evidence="10 12" id="KW-0472">Membrane</keyword>
<keyword evidence="8" id="KW-0408">Iron</keyword>
<dbReference type="Pfam" id="PF07715">
    <property type="entry name" value="Plug"/>
    <property type="match status" value="1"/>
</dbReference>
<keyword evidence="5" id="KW-0406">Ion transport</keyword>
<evidence type="ECO:0000313" key="17">
    <source>
        <dbReference type="EMBL" id="MBF5056380.1"/>
    </source>
</evidence>
<keyword evidence="9 14" id="KW-0798">TonB box</keyword>
<comment type="caution">
    <text evidence="17">The sequence shown here is derived from an EMBL/GenBank/DDBJ whole genome shotgun (WGS) entry which is preliminary data.</text>
</comment>
<keyword evidence="6 12" id="KW-0812">Transmembrane</keyword>
<evidence type="ECO:0000256" key="10">
    <source>
        <dbReference type="ARBA" id="ARBA00023136"/>
    </source>
</evidence>
<dbReference type="SUPFAM" id="SSF56935">
    <property type="entry name" value="Porins"/>
    <property type="match status" value="1"/>
</dbReference>
<dbReference type="EMBL" id="ARXX01000021">
    <property type="protein sequence ID" value="MBF5056380.1"/>
    <property type="molecule type" value="Genomic_DNA"/>
</dbReference>
<keyword evidence="18" id="KW-1185">Reference proteome</keyword>
<evidence type="ECO:0000256" key="11">
    <source>
        <dbReference type="ARBA" id="ARBA00023237"/>
    </source>
</evidence>
<proteinExistence type="inferred from homology"/>
<reference evidence="17 18" key="1">
    <citation type="submission" date="2012-09" db="EMBL/GenBank/DDBJ databases">
        <title>Genome Sequence of alkane-degrading Bacterium Alcanivorax sp. 521-1.</title>
        <authorList>
            <person name="Lai Q."/>
            <person name="Shao Z."/>
        </authorList>
    </citation>
    <scope>NUCLEOTIDE SEQUENCE [LARGE SCALE GENOMIC DNA]</scope>
    <source>
        <strain evidence="17 18">521-1</strain>
    </source>
</reference>
<feature type="chain" id="PRO_5045204234" evidence="15">
    <location>
        <begin position="34"/>
        <end position="745"/>
    </location>
</feature>
<dbReference type="InterPro" id="IPR011662">
    <property type="entry name" value="Secretin/TonB_short_N"/>
</dbReference>
<keyword evidence="11 12" id="KW-0998">Cell outer membrane</keyword>
<dbReference type="PANTHER" id="PTHR30069">
    <property type="entry name" value="TONB-DEPENDENT OUTER MEMBRANE RECEPTOR"/>
    <property type="match status" value="1"/>
</dbReference>
<evidence type="ECO:0000256" key="5">
    <source>
        <dbReference type="ARBA" id="ARBA00022496"/>
    </source>
</evidence>
<evidence type="ECO:0000256" key="1">
    <source>
        <dbReference type="ARBA" id="ARBA00004571"/>
    </source>
</evidence>
<keyword evidence="17" id="KW-0675">Receptor</keyword>
<dbReference type="Gene3D" id="2.40.170.20">
    <property type="entry name" value="TonB-dependent receptor, beta-barrel domain"/>
    <property type="match status" value="1"/>
</dbReference>
<evidence type="ECO:0000313" key="18">
    <source>
        <dbReference type="Proteomes" id="UP000662703"/>
    </source>
</evidence>
<organism evidence="17 18">
    <name type="scientific">Alloalcanivorax profundimaris</name>
    <dbReference type="NCBI Taxonomy" id="2735259"/>
    <lineage>
        <taxon>Bacteria</taxon>
        <taxon>Pseudomonadati</taxon>
        <taxon>Pseudomonadota</taxon>
        <taxon>Gammaproteobacteria</taxon>
        <taxon>Oceanospirillales</taxon>
        <taxon>Alcanivoracaceae</taxon>
        <taxon>Alloalcanivorax</taxon>
    </lineage>
</organism>
<evidence type="ECO:0000256" key="2">
    <source>
        <dbReference type="ARBA" id="ARBA00009810"/>
    </source>
</evidence>
<dbReference type="InterPro" id="IPR039426">
    <property type="entry name" value="TonB-dep_rcpt-like"/>
</dbReference>
<evidence type="ECO:0000256" key="15">
    <source>
        <dbReference type="SAM" id="SignalP"/>
    </source>
</evidence>
<evidence type="ECO:0000256" key="14">
    <source>
        <dbReference type="RuleBase" id="RU003357"/>
    </source>
</evidence>
<feature type="signal peptide" evidence="15">
    <location>
        <begin position="1"/>
        <end position="33"/>
    </location>
</feature>
<dbReference type="InterPro" id="IPR037066">
    <property type="entry name" value="Plug_dom_sf"/>
</dbReference>
<feature type="domain" description="Secretin/TonB short N-terminal" evidence="16">
    <location>
        <begin position="66"/>
        <end position="117"/>
    </location>
</feature>
<gene>
    <name evidence="17" type="ORF">Y5W_01674</name>
</gene>
<evidence type="ECO:0000256" key="4">
    <source>
        <dbReference type="ARBA" id="ARBA00022452"/>
    </source>
</evidence>
<keyword evidence="5" id="KW-0410">Iron transport</keyword>
<dbReference type="InterPro" id="IPR000531">
    <property type="entry name" value="Beta-barrel_TonB"/>
</dbReference>
<sequence length="745" mass="79858">MPHSFSGQARRLPTLMLAATLGLAPLAFTPAQAQPAAADQEQRRQYDIAAGPLNAVLSRFAEQSGALIAGSLQLAAGKRSDGLRGRYGTREALNRLLAGTGLVAEPRGDGSYALKDARSDSGAGRLDPVTVNAPAVPEARRSLDYDRATIEALRPEDVKGLFKKEASVAVGGSIPMNQKVYVRGVEETAMNVTVDGARQNNKVFHHNATNLIDPSLLKAARASAGVAAADDGPGALGGSLAYETVDVGDLLAPGDQLGGFLDGRYASNGDALTGAGALFGRQDGFEALGYAKHTDGNDYEDGNGDTVRFTAPALVSGLAKLAYENNRAGRFELSHEVVNDDAARPYRANFAGLDGGRPVPESRVYDLTRRNTAFNYRRDTGEGFWNPALTVAHGETELDTREVPLSAPGTEVVYTGITESLSASAKNVFYTGFAAVTGGVDYYDDSATFKDDINPDLEEQAENTGVFLQIRQPLLDDRLTLSYGARYDDQRFTGTDDSRHDDSGVSSNVFGEFQLTDHLSLNAGYADVWGGVVLAENYILNGAWDYRNLTAVEAHNHTFGFKANWNGFFAEANRFRTRIANGRVPVYSGDPAAVADFDIDGYDLTLGFHGRLGEVSVAYARIDSEKDGEAATSYDGSYFTAPLGELVTLNGVVAVPAWPLELGLSAEFALDNDDVESSGAKQEGYTVVDVYAEYRPIRPLTLRLSVDNLNDEAYADRATYGQEFTTVTPLLEPGRSIALGARYDF</sequence>
<dbReference type="InterPro" id="IPR010917">
    <property type="entry name" value="TonB_rcpt_CS"/>
</dbReference>
<comment type="similarity">
    <text evidence="2 12 14">Belongs to the TonB-dependent receptor family.</text>
</comment>
<evidence type="ECO:0000256" key="13">
    <source>
        <dbReference type="PROSITE-ProRule" id="PRU10144"/>
    </source>
</evidence>
<dbReference type="Gene3D" id="3.55.50.30">
    <property type="match status" value="1"/>
</dbReference>
<dbReference type="InterPro" id="IPR036942">
    <property type="entry name" value="Beta-barrel_TonB_sf"/>
</dbReference>